<evidence type="ECO:0000256" key="8">
    <source>
        <dbReference type="ARBA" id="ARBA00023098"/>
    </source>
</evidence>
<feature type="domain" description="EXPERA" evidence="15">
    <location>
        <begin position="59"/>
        <end position="205"/>
    </location>
</feature>
<keyword evidence="5" id="KW-0752">Steroid biosynthesis</keyword>
<evidence type="ECO:0000256" key="2">
    <source>
        <dbReference type="ARBA" id="ARBA00008337"/>
    </source>
</evidence>
<accession>A0A2I1DGU1</accession>
<evidence type="ECO:0000256" key="4">
    <source>
        <dbReference type="ARBA" id="ARBA00022692"/>
    </source>
</evidence>
<dbReference type="GO" id="GO:0004769">
    <property type="term" value="F:steroid Delta-isomerase activity"/>
    <property type="evidence" value="ECO:0007669"/>
    <property type="project" value="TreeGrafter"/>
</dbReference>
<keyword evidence="4 13" id="KW-0812">Transmembrane</keyword>
<evidence type="ECO:0000256" key="9">
    <source>
        <dbReference type="ARBA" id="ARBA00023136"/>
    </source>
</evidence>
<reference evidence="16" key="1">
    <citation type="submission" date="2016-12" db="EMBL/GenBank/DDBJ databases">
        <title>The genomes of Aspergillus section Nigri reveals drivers in fungal speciation.</title>
        <authorList>
            <consortium name="DOE Joint Genome Institute"/>
            <person name="Vesth T.C."/>
            <person name="Nybo J."/>
            <person name="Theobald S."/>
            <person name="Brandl J."/>
            <person name="Frisvad J.C."/>
            <person name="Nielsen K.F."/>
            <person name="Lyhne E.K."/>
            <person name="Kogle M.E."/>
            <person name="Kuo A."/>
            <person name="Riley R."/>
            <person name="Clum A."/>
            <person name="Nolan M."/>
            <person name="Lipzen A."/>
            <person name="Salamov A."/>
            <person name="Henrissat B."/>
            <person name="Wiebenga A."/>
            <person name="De vries R.P."/>
            <person name="Grigoriev I.V."/>
            <person name="Mortensen U.H."/>
            <person name="Andersen M.R."/>
            <person name="Baker S.E."/>
        </authorList>
    </citation>
    <scope>NUCLEOTIDE SEQUENCE</scope>
    <source>
        <strain evidence="16">IBT 28561</strain>
    </source>
</reference>
<protein>
    <submittedName>
        <fullName evidence="16">Emopamil-binding protein</fullName>
    </submittedName>
</protein>
<evidence type="ECO:0000256" key="3">
    <source>
        <dbReference type="ARBA" id="ARBA00022516"/>
    </source>
</evidence>
<evidence type="ECO:0000259" key="15">
    <source>
        <dbReference type="PROSITE" id="PS51751"/>
    </source>
</evidence>
<keyword evidence="12" id="KW-0413">Isomerase</keyword>
<evidence type="ECO:0000313" key="16">
    <source>
        <dbReference type="EMBL" id="PKY09089.1"/>
    </source>
</evidence>
<organism evidence="16 17">
    <name type="scientific">Aspergillus campestris (strain IBT 28561)</name>
    <dbReference type="NCBI Taxonomy" id="1392248"/>
    <lineage>
        <taxon>Eukaryota</taxon>
        <taxon>Fungi</taxon>
        <taxon>Dikarya</taxon>
        <taxon>Ascomycota</taxon>
        <taxon>Pezizomycotina</taxon>
        <taxon>Eurotiomycetes</taxon>
        <taxon>Eurotiomycetidae</taxon>
        <taxon>Eurotiales</taxon>
        <taxon>Aspergillaceae</taxon>
        <taxon>Aspergillus</taxon>
        <taxon>Aspergillus subgen. Circumdati</taxon>
    </lineage>
</organism>
<dbReference type="OrthoDB" id="58557at2759"/>
<keyword evidence="8" id="KW-0443">Lipid metabolism</keyword>
<feature type="transmembrane region" description="Helical" evidence="14">
    <location>
        <begin position="186"/>
        <end position="206"/>
    </location>
</feature>
<proteinExistence type="inferred from homology"/>
<dbReference type="GO" id="GO:0047750">
    <property type="term" value="F:cholestenol delta-isomerase activity"/>
    <property type="evidence" value="ECO:0007669"/>
    <property type="project" value="InterPro"/>
</dbReference>
<dbReference type="RefSeq" id="XP_024697683.1">
    <property type="nucleotide sequence ID" value="XM_024839868.1"/>
</dbReference>
<comment type="subcellular location">
    <subcellularLocation>
        <location evidence="1">Membrane</location>
        <topology evidence="1">Multi-pass membrane protein</topology>
    </subcellularLocation>
</comment>
<keyword evidence="9 13" id="KW-0472">Membrane</keyword>
<evidence type="ECO:0000256" key="7">
    <source>
        <dbReference type="ARBA" id="ARBA00023011"/>
    </source>
</evidence>
<evidence type="ECO:0000313" key="17">
    <source>
        <dbReference type="Proteomes" id="UP000234254"/>
    </source>
</evidence>
<evidence type="ECO:0000256" key="5">
    <source>
        <dbReference type="ARBA" id="ARBA00022955"/>
    </source>
</evidence>
<evidence type="ECO:0000256" key="10">
    <source>
        <dbReference type="ARBA" id="ARBA00023166"/>
    </source>
</evidence>
<feature type="transmembrane region" description="Helical" evidence="14">
    <location>
        <begin position="114"/>
        <end position="136"/>
    </location>
</feature>
<evidence type="ECO:0000256" key="11">
    <source>
        <dbReference type="ARBA" id="ARBA00023221"/>
    </source>
</evidence>
<feature type="transmembrane region" description="Helical" evidence="14">
    <location>
        <begin position="63"/>
        <end position="83"/>
    </location>
</feature>
<keyword evidence="10" id="KW-1207">Sterol metabolism</keyword>
<dbReference type="GO" id="GO:0000247">
    <property type="term" value="F:C-8 sterol isomerase activity"/>
    <property type="evidence" value="ECO:0007669"/>
    <property type="project" value="TreeGrafter"/>
</dbReference>
<dbReference type="Proteomes" id="UP000234254">
    <property type="component" value="Unassembled WGS sequence"/>
</dbReference>
<gene>
    <name evidence="16" type="ORF">P168DRAFT_315125</name>
</gene>
<dbReference type="AlphaFoldDB" id="A0A2I1DGU1"/>
<name>A0A2I1DGU1_ASPC2</name>
<dbReference type="VEuPathDB" id="FungiDB:P168DRAFT_315125"/>
<dbReference type="PANTHER" id="PTHR14207">
    <property type="entry name" value="STEROL ISOMERASE"/>
    <property type="match status" value="1"/>
</dbReference>
<dbReference type="EMBL" id="MSFM01000001">
    <property type="protein sequence ID" value="PKY09089.1"/>
    <property type="molecule type" value="Genomic_DNA"/>
</dbReference>
<evidence type="ECO:0000256" key="12">
    <source>
        <dbReference type="ARBA" id="ARBA00023235"/>
    </source>
</evidence>
<dbReference type="GeneID" id="36547392"/>
<keyword evidence="6 13" id="KW-1133">Transmembrane helix</keyword>
<keyword evidence="7" id="KW-0756">Sterol biosynthesis</keyword>
<comment type="similarity">
    <text evidence="2">Belongs to the EBP family.</text>
</comment>
<evidence type="ECO:0000256" key="14">
    <source>
        <dbReference type="SAM" id="Phobius"/>
    </source>
</evidence>
<evidence type="ECO:0000256" key="13">
    <source>
        <dbReference type="PROSITE-ProRule" id="PRU01087"/>
    </source>
</evidence>
<evidence type="ECO:0000256" key="1">
    <source>
        <dbReference type="ARBA" id="ARBA00004141"/>
    </source>
</evidence>
<dbReference type="InterPro" id="IPR033118">
    <property type="entry name" value="EXPERA"/>
</dbReference>
<feature type="transmembrane region" description="Helical" evidence="14">
    <location>
        <begin position="30"/>
        <end position="51"/>
    </location>
</feature>
<dbReference type="GO" id="GO:0016020">
    <property type="term" value="C:membrane"/>
    <property type="evidence" value="ECO:0007669"/>
    <property type="project" value="UniProtKB-SubCell"/>
</dbReference>
<dbReference type="PANTHER" id="PTHR14207:SF0">
    <property type="entry name" value="3-BETA-HYDROXYSTEROID-DELTA(8),DELTA(7)-ISOMERASE"/>
    <property type="match status" value="1"/>
</dbReference>
<sequence>MSLDGISHPYYPLDAQIKGYVANEATIFKLLGAASFVAMSLLGTTFTLVTIARPSLNNADRLAILWFVLSGAIHCVFEGYFMLNHDRMASAQDLIGQLWKEYALSDSRYLTSDTLVLCMETMTVLLWGPLCLWVAYSIFSRSSLRHPLQLTACMAHLYGDSLYYATSLFDHYAHDRPYSRPEPYYFWVYYFLMNFIWIVIPLYYFVQSVRAVSNASKRLTELSRERKSQ</sequence>
<dbReference type="Pfam" id="PF05241">
    <property type="entry name" value="EBP"/>
    <property type="match status" value="1"/>
</dbReference>
<comment type="caution">
    <text evidence="16">The sequence shown here is derived from an EMBL/GenBank/DDBJ whole genome shotgun (WGS) entry which is preliminary data.</text>
</comment>
<evidence type="ECO:0000256" key="6">
    <source>
        <dbReference type="ARBA" id="ARBA00022989"/>
    </source>
</evidence>
<dbReference type="InterPro" id="IPR007905">
    <property type="entry name" value="EBP"/>
</dbReference>
<dbReference type="GO" id="GO:0005783">
    <property type="term" value="C:endoplasmic reticulum"/>
    <property type="evidence" value="ECO:0007669"/>
    <property type="project" value="TreeGrafter"/>
</dbReference>
<keyword evidence="17" id="KW-1185">Reference proteome</keyword>
<keyword evidence="11" id="KW-0753">Steroid metabolism</keyword>
<dbReference type="PROSITE" id="PS51751">
    <property type="entry name" value="EXPERA"/>
    <property type="match status" value="1"/>
</dbReference>
<dbReference type="GO" id="GO:0016126">
    <property type="term" value="P:sterol biosynthetic process"/>
    <property type="evidence" value="ECO:0007669"/>
    <property type="project" value="UniProtKB-KW"/>
</dbReference>
<keyword evidence="3" id="KW-0444">Lipid biosynthesis</keyword>